<sequence>MQIKLNDIAFEVSAVEGPLRAAILSDPLIGRAIWRDVWAWDQAAQEGKPLGPLTQNGSIPLANGISFFVPKSGGTEKNESASKTSGERFLKALNVKSSIDVLKAMARLLGMPQKTLPKEFDALKPVASYQLKMHVEHSVVRLRNASRNLQAYILIPGQIGFHHEITAIGDQEGYDALVAEKPELKSLTPLFLVPARSKANREMRATALMTRQRELVAEAQGQDPAPEALRMQIGRVQAELRMLAQAANQTRQPQRPTARA</sequence>
<dbReference type="STRING" id="521013.SAMN04488567_2130"/>
<protein>
    <submittedName>
        <fullName evidence="1">Uncharacterized protein</fullName>
    </submittedName>
</protein>
<organism evidence="1 2">
    <name type="scientific">Limimaricola pyoseonensis</name>
    <dbReference type="NCBI Taxonomy" id="521013"/>
    <lineage>
        <taxon>Bacteria</taxon>
        <taxon>Pseudomonadati</taxon>
        <taxon>Pseudomonadota</taxon>
        <taxon>Alphaproteobacteria</taxon>
        <taxon>Rhodobacterales</taxon>
        <taxon>Paracoccaceae</taxon>
        <taxon>Limimaricola</taxon>
    </lineage>
</organism>
<evidence type="ECO:0000313" key="2">
    <source>
        <dbReference type="Proteomes" id="UP000198922"/>
    </source>
</evidence>
<gene>
    <name evidence="1" type="ORF">SAMN04488567_2130</name>
</gene>
<evidence type="ECO:0000313" key="1">
    <source>
        <dbReference type="EMBL" id="SDE62091.1"/>
    </source>
</evidence>
<reference evidence="2" key="1">
    <citation type="submission" date="2016-10" db="EMBL/GenBank/DDBJ databases">
        <authorList>
            <person name="Varghese N."/>
            <person name="Submissions S."/>
        </authorList>
    </citation>
    <scope>NUCLEOTIDE SEQUENCE [LARGE SCALE GENOMIC DNA]</scope>
    <source>
        <strain evidence="2">DSM 21424</strain>
    </source>
</reference>
<dbReference type="Proteomes" id="UP000198922">
    <property type="component" value="Unassembled WGS sequence"/>
</dbReference>
<dbReference type="AlphaFoldDB" id="A0A1G7EEL2"/>
<dbReference type="EMBL" id="FNAT01000003">
    <property type="protein sequence ID" value="SDE62091.1"/>
    <property type="molecule type" value="Genomic_DNA"/>
</dbReference>
<dbReference type="RefSeq" id="WP_090111765.1">
    <property type="nucleotide sequence ID" value="NZ_FNAT01000003.1"/>
</dbReference>
<keyword evidence="2" id="KW-1185">Reference proteome</keyword>
<accession>A0A1G7EEL2</accession>
<proteinExistence type="predicted"/>
<dbReference type="OrthoDB" id="7831801at2"/>
<name>A0A1G7EEL2_9RHOB</name>